<comment type="caution">
    <text evidence="2">The sequence shown here is derived from an EMBL/GenBank/DDBJ whole genome shotgun (WGS) entry which is preliminary data.</text>
</comment>
<dbReference type="AlphaFoldDB" id="A0A167PQP9"/>
<keyword evidence="1" id="KW-1133">Transmembrane helix</keyword>
<name>A0A167PQP9_CORDF</name>
<proteinExistence type="predicted"/>
<dbReference type="EMBL" id="AZHF01000032">
    <property type="protein sequence ID" value="OAA56929.1"/>
    <property type="molecule type" value="Genomic_DNA"/>
</dbReference>
<accession>A0A167PQP9</accession>
<feature type="transmembrane region" description="Helical" evidence="1">
    <location>
        <begin position="111"/>
        <end position="131"/>
    </location>
</feature>
<sequence>MQCIVDKLQTISGLAVCLAGLVYHGAVFAKAAQRGDVTTLHRARCIVYLVTSTPAVALLVLIIIDDTELSTYIVLNILRIGNALCTSAASAEVCWKLSRNITPFQRIANDLIGLAAFAQMVILGFGFWQYATKGSQWLWIAVAPQTMVLLFVTLHLSHYSAGEHENSGNATENDDVRRSTAIQITSRRRARRQYFCNGA</sequence>
<gene>
    <name evidence="2" type="ORF">LEL_10948</name>
</gene>
<evidence type="ECO:0000313" key="3">
    <source>
        <dbReference type="Proteomes" id="UP000076881"/>
    </source>
</evidence>
<dbReference type="Proteomes" id="UP000076881">
    <property type="component" value="Unassembled WGS sequence"/>
</dbReference>
<keyword evidence="1" id="KW-0472">Membrane</keyword>
<keyword evidence="3" id="KW-1185">Reference proteome</keyword>
<feature type="transmembrane region" description="Helical" evidence="1">
    <location>
        <begin position="45"/>
        <end position="64"/>
    </location>
</feature>
<keyword evidence="1" id="KW-0812">Transmembrane</keyword>
<feature type="transmembrane region" description="Helical" evidence="1">
    <location>
        <begin position="137"/>
        <end position="156"/>
    </location>
</feature>
<organism evidence="2 3">
    <name type="scientific">Akanthomyces lecanii RCEF 1005</name>
    <dbReference type="NCBI Taxonomy" id="1081108"/>
    <lineage>
        <taxon>Eukaryota</taxon>
        <taxon>Fungi</taxon>
        <taxon>Dikarya</taxon>
        <taxon>Ascomycota</taxon>
        <taxon>Pezizomycotina</taxon>
        <taxon>Sordariomycetes</taxon>
        <taxon>Hypocreomycetidae</taxon>
        <taxon>Hypocreales</taxon>
        <taxon>Cordycipitaceae</taxon>
        <taxon>Akanthomyces</taxon>
        <taxon>Cordyceps confragosa</taxon>
    </lineage>
</organism>
<protein>
    <submittedName>
        <fullName evidence="2">Uncharacterized protein</fullName>
    </submittedName>
</protein>
<evidence type="ECO:0000313" key="2">
    <source>
        <dbReference type="EMBL" id="OAA56929.1"/>
    </source>
</evidence>
<reference evidence="2 3" key="1">
    <citation type="journal article" date="2016" name="Genome Biol. Evol.">
        <title>Divergent and convergent evolution of fungal pathogenicity.</title>
        <authorList>
            <person name="Shang Y."/>
            <person name="Xiao G."/>
            <person name="Zheng P."/>
            <person name="Cen K."/>
            <person name="Zhan S."/>
            <person name="Wang C."/>
        </authorList>
    </citation>
    <scope>NUCLEOTIDE SEQUENCE [LARGE SCALE GENOMIC DNA]</scope>
    <source>
        <strain evidence="2 3">RCEF 1005</strain>
    </source>
</reference>
<evidence type="ECO:0000256" key="1">
    <source>
        <dbReference type="SAM" id="Phobius"/>
    </source>
</evidence>
<feature type="transmembrane region" description="Helical" evidence="1">
    <location>
        <begin position="12"/>
        <end position="33"/>
    </location>
</feature>